<evidence type="ECO:0000313" key="3">
    <source>
        <dbReference type="Proteomes" id="UP000694395"/>
    </source>
</evidence>
<sequence length="506" mass="57873">MTFPEADPLFGHHPGQWIGSQPATQNNGAAEGGDGVVFWSGSIDVTSRTSPEHTTTYHTAPEHTTTYHTAPEHTTTYHTAPEHTTTYHTAPEHTTTYHTAPEHTTTYHTAPEHTTTYHTVPEHTTTYHTVPEHTTTYHTAPEHTTTYHTAPEHTTTYHTVPEHTTTYHTAPEHTTTYHTVPEHTTTYHTVPEHTTTYHTAPEHTTTYHTAPEHTTTYHTVPEHTTTYHTAPEHTTTYHTVPEHTTTYHTVPEHTTTYHTVPEHTTRLVQSLDNKVDEIRSRLAFQRDIRDCNILCFPETWLTRDMLSESVQPPGFFTHRADRNKHLSGKKKGVCLMINKTWCDHNNIQDLKSFCSPDLDFLTIKCRLHYLPREFSSIIITVVYIPPQADTSTPLKELPGILCKLETIYPEAAFIVAGDFNKANPKTRLPKFYQHIECATQAGNILDHCHSNFREAYKAFPRPFFKSDHDSILLLPAYRQKLKQETPVLRFVQRWSDQSDSTIDSCL</sequence>
<organism evidence="2 3">
    <name type="scientific">Oncorhynchus mykiss</name>
    <name type="common">Rainbow trout</name>
    <name type="synonym">Salmo gairdneri</name>
    <dbReference type="NCBI Taxonomy" id="8022"/>
    <lineage>
        <taxon>Eukaryota</taxon>
        <taxon>Metazoa</taxon>
        <taxon>Chordata</taxon>
        <taxon>Craniata</taxon>
        <taxon>Vertebrata</taxon>
        <taxon>Euteleostomi</taxon>
        <taxon>Actinopterygii</taxon>
        <taxon>Neopterygii</taxon>
        <taxon>Teleostei</taxon>
        <taxon>Protacanthopterygii</taxon>
        <taxon>Salmoniformes</taxon>
        <taxon>Salmonidae</taxon>
        <taxon>Salmoninae</taxon>
        <taxon>Oncorhynchus</taxon>
    </lineage>
</organism>
<dbReference type="Gene3D" id="3.60.10.10">
    <property type="entry name" value="Endonuclease/exonuclease/phosphatase"/>
    <property type="match status" value="1"/>
</dbReference>
<proteinExistence type="predicted"/>
<dbReference type="PANTHER" id="PTHR47510">
    <property type="entry name" value="REVERSE TRANSCRIPTASE DOMAIN-CONTAINING PROTEIN"/>
    <property type="match status" value="1"/>
</dbReference>
<feature type="region of interest" description="Disordered" evidence="1">
    <location>
        <begin position="1"/>
        <end position="34"/>
    </location>
</feature>
<dbReference type="AlphaFoldDB" id="A0A8K9UJX4"/>
<dbReference type="PANTHER" id="PTHR47510:SF3">
    <property type="entry name" value="ENDO_EXONUCLEASE_PHOSPHATASE DOMAIN-CONTAINING PROTEIN"/>
    <property type="match status" value="1"/>
</dbReference>
<reference evidence="2" key="1">
    <citation type="submission" date="2020-07" db="EMBL/GenBank/DDBJ databases">
        <title>A long reads based de novo assembly of the rainbow trout Arlee double haploid line genome.</title>
        <authorList>
            <person name="Gao G."/>
            <person name="Palti Y."/>
        </authorList>
    </citation>
    <scope>NUCLEOTIDE SEQUENCE [LARGE SCALE GENOMIC DNA]</scope>
</reference>
<feature type="compositionally biased region" description="Low complexity" evidence="1">
    <location>
        <begin position="52"/>
        <end position="67"/>
    </location>
</feature>
<accession>A0A8K9UJX4</accession>
<dbReference type="SUPFAM" id="SSF56219">
    <property type="entry name" value="DNase I-like"/>
    <property type="match status" value="1"/>
</dbReference>
<dbReference type="InterPro" id="IPR036691">
    <property type="entry name" value="Endo/exonu/phosph_ase_sf"/>
</dbReference>
<evidence type="ECO:0000256" key="1">
    <source>
        <dbReference type="SAM" id="MobiDB-lite"/>
    </source>
</evidence>
<evidence type="ECO:0000313" key="2">
    <source>
        <dbReference type="Ensembl" id="ENSOMYP00000110753.1"/>
    </source>
</evidence>
<reference evidence="2" key="2">
    <citation type="submission" date="2025-08" db="UniProtKB">
        <authorList>
            <consortium name="Ensembl"/>
        </authorList>
    </citation>
    <scope>IDENTIFICATION</scope>
</reference>
<evidence type="ECO:0008006" key="4">
    <source>
        <dbReference type="Google" id="ProtNLM"/>
    </source>
</evidence>
<dbReference type="Ensembl" id="ENSOMYT00000151887.1">
    <property type="protein sequence ID" value="ENSOMYP00000110753.1"/>
    <property type="gene ID" value="ENSOMYG00000055913.1"/>
</dbReference>
<dbReference type="Proteomes" id="UP000694395">
    <property type="component" value="Chromosome 8"/>
</dbReference>
<protein>
    <recommendedName>
        <fullName evidence="4">Endonuclease/exonuclease/phosphatase domain-containing protein</fullName>
    </recommendedName>
</protein>
<dbReference type="GeneTree" id="ENSGT01060000249669"/>
<keyword evidence="3" id="KW-1185">Reference proteome</keyword>
<name>A0A8K9UJX4_ONCMY</name>
<feature type="region of interest" description="Disordered" evidence="1">
    <location>
        <begin position="47"/>
        <end position="67"/>
    </location>
</feature>
<feature type="compositionally biased region" description="Polar residues" evidence="1">
    <location>
        <begin position="18"/>
        <end position="28"/>
    </location>
</feature>
<reference evidence="2" key="3">
    <citation type="submission" date="2025-09" db="UniProtKB">
        <authorList>
            <consortium name="Ensembl"/>
        </authorList>
    </citation>
    <scope>IDENTIFICATION</scope>
</reference>